<accession>A0A6J4HDN9</accession>
<dbReference type="GO" id="GO:0016020">
    <property type="term" value="C:membrane"/>
    <property type="evidence" value="ECO:0007669"/>
    <property type="project" value="UniProtKB-SubCell"/>
</dbReference>
<keyword evidence="4 5" id="KW-0472">Membrane</keyword>
<feature type="domain" description="Methylamine utilisation protein MauE" evidence="6">
    <location>
        <begin position="6"/>
        <end position="126"/>
    </location>
</feature>
<dbReference type="InterPro" id="IPR009908">
    <property type="entry name" value="Methylamine_util_MauE"/>
</dbReference>
<evidence type="ECO:0000256" key="1">
    <source>
        <dbReference type="ARBA" id="ARBA00004141"/>
    </source>
</evidence>
<feature type="transmembrane region" description="Helical" evidence="5">
    <location>
        <begin position="135"/>
        <end position="156"/>
    </location>
</feature>
<dbReference type="Pfam" id="PF07291">
    <property type="entry name" value="MauE"/>
    <property type="match status" value="1"/>
</dbReference>
<evidence type="ECO:0000259" key="6">
    <source>
        <dbReference type="Pfam" id="PF07291"/>
    </source>
</evidence>
<dbReference type="AlphaFoldDB" id="A0A6J4HDN9"/>
<evidence type="ECO:0000256" key="5">
    <source>
        <dbReference type="SAM" id="Phobius"/>
    </source>
</evidence>
<evidence type="ECO:0000256" key="3">
    <source>
        <dbReference type="ARBA" id="ARBA00022989"/>
    </source>
</evidence>
<organism evidence="7">
    <name type="scientific">uncultured Acidimicrobiales bacterium</name>
    <dbReference type="NCBI Taxonomy" id="310071"/>
    <lineage>
        <taxon>Bacteria</taxon>
        <taxon>Bacillati</taxon>
        <taxon>Actinomycetota</taxon>
        <taxon>Acidimicrobiia</taxon>
        <taxon>Acidimicrobiales</taxon>
        <taxon>environmental samples</taxon>
    </lineage>
</organism>
<reference evidence="7" key="1">
    <citation type="submission" date="2020-02" db="EMBL/GenBank/DDBJ databases">
        <authorList>
            <person name="Meier V. D."/>
        </authorList>
    </citation>
    <scope>NUCLEOTIDE SEQUENCE</scope>
    <source>
        <strain evidence="7">AVDCRST_MAG76</strain>
    </source>
</reference>
<proteinExistence type="predicted"/>
<keyword evidence="3 5" id="KW-1133">Transmembrane helix</keyword>
<protein>
    <recommendedName>
        <fullName evidence="6">Methylamine utilisation protein MauE domain-containing protein</fullName>
    </recommendedName>
</protein>
<evidence type="ECO:0000256" key="4">
    <source>
        <dbReference type="ARBA" id="ARBA00023136"/>
    </source>
</evidence>
<feature type="transmembrane region" description="Helical" evidence="5">
    <location>
        <begin position="55"/>
        <end position="79"/>
    </location>
</feature>
<gene>
    <name evidence="7" type="ORF">AVDCRST_MAG76-679</name>
</gene>
<keyword evidence="2 5" id="KW-0812">Transmembrane</keyword>
<dbReference type="GO" id="GO:0030416">
    <property type="term" value="P:methylamine metabolic process"/>
    <property type="evidence" value="ECO:0007669"/>
    <property type="project" value="InterPro"/>
</dbReference>
<evidence type="ECO:0000256" key="2">
    <source>
        <dbReference type="ARBA" id="ARBA00022692"/>
    </source>
</evidence>
<comment type="subcellular location">
    <subcellularLocation>
        <location evidence="1">Membrane</location>
        <topology evidence="1">Multi-pass membrane protein</topology>
    </subcellularLocation>
</comment>
<evidence type="ECO:0000313" key="7">
    <source>
        <dbReference type="EMBL" id="CAA9220674.1"/>
    </source>
</evidence>
<sequence>MLADLGMAAAGVLAATFAWAGAAKIGQPADTEDGFRSLGLGLAPALARVVPALELLLAVALLAAPRVGGVVALALLAAFSAVIMRALRGGGEVRCACFGQAGGRLLSGAELVRNGLLGVLAALAIAAGLEPRVPSVAAASLMASAVLAGGGGLLALRRHRS</sequence>
<name>A0A6J4HDN9_9ACTN</name>
<dbReference type="EMBL" id="CADCSZ010000040">
    <property type="protein sequence ID" value="CAA9220674.1"/>
    <property type="molecule type" value="Genomic_DNA"/>
</dbReference>
<feature type="transmembrane region" description="Helical" evidence="5">
    <location>
        <begin position="111"/>
        <end position="129"/>
    </location>
</feature>